<evidence type="ECO:0000313" key="5">
    <source>
        <dbReference type="EMBL" id="KAL2045231.1"/>
    </source>
</evidence>
<dbReference type="EC" id="3.1.3.12" evidence="3"/>
<dbReference type="InterPro" id="IPR036412">
    <property type="entry name" value="HAD-like_sf"/>
</dbReference>
<comment type="similarity">
    <text evidence="1">In the N-terminal section; belongs to the glycosyltransferase 20 family.</text>
</comment>
<comment type="caution">
    <text evidence="5">The sequence shown here is derived from an EMBL/GenBank/DDBJ whole genome shotgun (WGS) entry which is preliminary data.</text>
</comment>
<dbReference type="NCBIfam" id="TIGR01484">
    <property type="entry name" value="HAD-SF-IIB"/>
    <property type="match status" value="1"/>
</dbReference>
<dbReference type="SUPFAM" id="SSF56784">
    <property type="entry name" value="HAD-like"/>
    <property type="match status" value="1"/>
</dbReference>
<dbReference type="EMBL" id="JBEFKJ010000007">
    <property type="protein sequence ID" value="KAL2045231.1"/>
    <property type="molecule type" value="Genomic_DNA"/>
</dbReference>
<evidence type="ECO:0000256" key="4">
    <source>
        <dbReference type="SAM" id="MobiDB-lite"/>
    </source>
</evidence>
<dbReference type="NCBIfam" id="TIGR00685">
    <property type="entry name" value="T6PP"/>
    <property type="match status" value="1"/>
</dbReference>
<dbReference type="InterPro" id="IPR003337">
    <property type="entry name" value="Trehalose_PPase"/>
</dbReference>
<comment type="pathway">
    <text evidence="3">Glycan biosynthesis; trehalose biosynthesis.</text>
</comment>
<comment type="cofactor">
    <cofactor evidence="3">
        <name>a divalent metal cation</name>
        <dbReference type="ChEBI" id="CHEBI:60240"/>
    </cofactor>
</comment>
<dbReference type="CDD" id="cd01627">
    <property type="entry name" value="HAD_TPP"/>
    <property type="match status" value="1"/>
</dbReference>
<comment type="function">
    <text evidence="3">Removes the phosphate from trehalose 6-phosphate to produce free trehalose.</text>
</comment>
<name>A0ABR4AK74_9LECA</name>
<comment type="similarity">
    <text evidence="3">Belongs to the trehalose phosphatase family.</text>
</comment>
<sequence length="371" mass="41677">MNLMYKEKSVKTRALAWHAQPPTQDTKQVHIKEDPDPSLPTPLAEPYFDPEDTPGSIHDIPLYSSMPSSGEVIVRPLEDANILRFYGPAAKRLLLFDYDGTLADIVSNPTQALLGAGVHEAISELSINPKNRVYIISGRDRKFLQGEFCHTTHLGLVAEHGAFIRVPTSTEWQNKCQKYDMTWKDPVEFKMREFERSVPGSFVDEKTAALAWHFRNVDGIYAPRDQAAKLKTSLAETITSNWPVTVTDGKCVVEARLECIHKGQIVRDLLRDFEPDFVLCAGDDLTDEDMFQALDDSDVLKSNVFTVIVGSHGSDTHARWYLPNPEMVIRNIFMLNRADRSGDIEGKGEPLLNGLYSGSTPPLVHRTDLIR</sequence>
<feature type="region of interest" description="Disordered" evidence="4">
    <location>
        <begin position="21"/>
        <end position="40"/>
    </location>
</feature>
<keyword evidence="3" id="KW-0378">Hydrolase</keyword>
<reference evidence="5 6" key="1">
    <citation type="submission" date="2024-09" db="EMBL/GenBank/DDBJ databases">
        <title>Rethinking Asexuality: The Enigmatic Case of Functional Sexual Genes in Lepraria (Stereocaulaceae).</title>
        <authorList>
            <person name="Doellman M."/>
            <person name="Sun Y."/>
            <person name="Barcenas-Pena A."/>
            <person name="Lumbsch H.T."/>
            <person name="Grewe F."/>
        </authorList>
    </citation>
    <scope>NUCLEOTIDE SEQUENCE [LARGE SCALE GENOMIC DNA]</scope>
    <source>
        <strain evidence="5 6">Mercado 3170</strain>
    </source>
</reference>
<dbReference type="InterPro" id="IPR023214">
    <property type="entry name" value="HAD_sf"/>
</dbReference>
<accession>A0ABR4AK74</accession>
<dbReference type="InterPro" id="IPR001830">
    <property type="entry name" value="Glyco_trans_20"/>
</dbReference>
<proteinExistence type="inferred from homology"/>
<evidence type="ECO:0000256" key="2">
    <source>
        <dbReference type="ARBA" id="ARBA00006330"/>
    </source>
</evidence>
<comment type="catalytic activity">
    <reaction evidence="3">
        <text>alpha,alpha-trehalose 6-phosphate + H2O = alpha,alpha-trehalose + phosphate</text>
        <dbReference type="Rhea" id="RHEA:23420"/>
        <dbReference type="ChEBI" id="CHEBI:15377"/>
        <dbReference type="ChEBI" id="CHEBI:16551"/>
        <dbReference type="ChEBI" id="CHEBI:43474"/>
        <dbReference type="ChEBI" id="CHEBI:58429"/>
        <dbReference type="EC" id="3.1.3.12"/>
    </reaction>
</comment>
<dbReference type="Gene3D" id="3.40.50.1000">
    <property type="entry name" value="HAD superfamily/HAD-like"/>
    <property type="match status" value="1"/>
</dbReference>
<evidence type="ECO:0000313" key="6">
    <source>
        <dbReference type="Proteomes" id="UP001590950"/>
    </source>
</evidence>
<dbReference type="Proteomes" id="UP001590950">
    <property type="component" value="Unassembled WGS sequence"/>
</dbReference>
<protein>
    <recommendedName>
        <fullName evidence="3">Trehalose 6-phosphate phosphatase</fullName>
        <ecNumber evidence="3">3.1.3.12</ecNumber>
    </recommendedName>
</protein>
<organism evidence="5 6">
    <name type="scientific">Stereocaulon virgatum</name>
    <dbReference type="NCBI Taxonomy" id="373712"/>
    <lineage>
        <taxon>Eukaryota</taxon>
        <taxon>Fungi</taxon>
        <taxon>Dikarya</taxon>
        <taxon>Ascomycota</taxon>
        <taxon>Pezizomycotina</taxon>
        <taxon>Lecanoromycetes</taxon>
        <taxon>OSLEUM clade</taxon>
        <taxon>Lecanoromycetidae</taxon>
        <taxon>Lecanorales</taxon>
        <taxon>Lecanorineae</taxon>
        <taxon>Stereocaulaceae</taxon>
        <taxon>Stereocaulon</taxon>
    </lineage>
</organism>
<dbReference type="PANTHER" id="PTHR10788:SF106">
    <property type="entry name" value="BCDNA.GH08860"/>
    <property type="match status" value="1"/>
</dbReference>
<dbReference type="Gene3D" id="3.30.70.1020">
    <property type="entry name" value="Trehalose-6-phosphate phosphatase related protein, domain 2"/>
    <property type="match status" value="1"/>
</dbReference>
<comment type="similarity">
    <text evidence="2">In the C-terminal section; belongs to the trehalose phosphatase family.</text>
</comment>
<dbReference type="PANTHER" id="PTHR10788">
    <property type="entry name" value="TREHALOSE-6-PHOSPHATE SYNTHASE"/>
    <property type="match status" value="1"/>
</dbReference>
<gene>
    <name evidence="5" type="ORF">N7G274_002314</name>
</gene>
<evidence type="ECO:0000256" key="3">
    <source>
        <dbReference type="RuleBase" id="RU361117"/>
    </source>
</evidence>
<dbReference type="InterPro" id="IPR006379">
    <property type="entry name" value="HAD-SF_hydro_IIB"/>
</dbReference>
<keyword evidence="6" id="KW-1185">Reference proteome</keyword>
<evidence type="ECO:0000256" key="1">
    <source>
        <dbReference type="ARBA" id="ARBA00005409"/>
    </source>
</evidence>
<dbReference type="Pfam" id="PF02358">
    <property type="entry name" value="Trehalose_PPase"/>
    <property type="match status" value="1"/>
</dbReference>